<evidence type="ECO:0000256" key="1">
    <source>
        <dbReference type="ARBA" id="ARBA00022679"/>
    </source>
</evidence>
<dbReference type="NCBIfam" id="TIGR01378">
    <property type="entry name" value="thi_PPkinase"/>
    <property type="match status" value="1"/>
</dbReference>
<comment type="caution">
    <text evidence="7">The sequence shown here is derived from an EMBL/GenBank/DDBJ whole genome shotgun (WGS) entry which is preliminary data.</text>
</comment>
<dbReference type="GO" id="GO:0009229">
    <property type="term" value="P:thiamine diphosphate biosynthetic process"/>
    <property type="evidence" value="ECO:0007669"/>
    <property type="project" value="InterPro"/>
</dbReference>
<keyword evidence="1 7" id="KW-0808">Transferase</keyword>
<name>A0A9E2KQQ7_9LACO</name>
<dbReference type="PANTHER" id="PTHR41299">
    <property type="entry name" value="THIAMINE PYROPHOSPHOKINASE"/>
    <property type="match status" value="1"/>
</dbReference>
<dbReference type="InterPro" id="IPR006282">
    <property type="entry name" value="Thi_PPkinase"/>
</dbReference>
<evidence type="ECO:0000259" key="6">
    <source>
        <dbReference type="SMART" id="SM00983"/>
    </source>
</evidence>
<dbReference type="Pfam" id="PF04263">
    <property type="entry name" value="TPK_catalytic"/>
    <property type="match status" value="1"/>
</dbReference>
<dbReference type="InterPro" id="IPR007371">
    <property type="entry name" value="TPK_catalytic"/>
</dbReference>
<dbReference type="Gene3D" id="3.40.50.10240">
    <property type="entry name" value="Thiamin pyrophosphokinase, catalytic domain"/>
    <property type="match status" value="1"/>
</dbReference>
<feature type="domain" description="Thiamin pyrophosphokinase thiamin-binding" evidence="6">
    <location>
        <begin position="149"/>
        <end position="215"/>
    </location>
</feature>
<dbReference type="GO" id="GO:0030975">
    <property type="term" value="F:thiamine binding"/>
    <property type="evidence" value="ECO:0007669"/>
    <property type="project" value="InterPro"/>
</dbReference>
<dbReference type="GO" id="GO:0004788">
    <property type="term" value="F:thiamine diphosphokinase activity"/>
    <property type="evidence" value="ECO:0007669"/>
    <property type="project" value="UniProtKB-UniRule"/>
</dbReference>
<protein>
    <recommendedName>
        <fullName evidence="5">Thiamine diphosphokinase</fullName>
        <ecNumber evidence="5">2.7.6.2</ecNumber>
    </recommendedName>
</protein>
<evidence type="ECO:0000256" key="5">
    <source>
        <dbReference type="NCBIfam" id="TIGR01378"/>
    </source>
</evidence>
<dbReference type="Proteomes" id="UP000823844">
    <property type="component" value="Unassembled WGS sequence"/>
</dbReference>
<reference evidence="7" key="1">
    <citation type="journal article" date="2021" name="PeerJ">
        <title>Extensive microbial diversity within the chicken gut microbiome revealed by metagenomics and culture.</title>
        <authorList>
            <person name="Gilroy R."/>
            <person name="Ravi A."/>
            <person name="Getino M."/>
            <person name="Pursley I."/>
            <person name="Horton D.L."/>
            <person name="Alikhan N.F."/>
            <person name="Baker D."/>
            <person name="Gharbi K."/>
            <person name="Hall N."/>
            <person name="Watson M."/>
            <person name="Adriaenssens E.M."/>
            <person name="Foster-Nyarko E."/>
            <person name="Jarju S."/>
            <person name="Secka A."/>
            <person name="Antonio M."/>
            <person name="Oren A."/>
            <person name="Chaudhuri R.R."/>
            <person name="La Ragione R."/>
            <person name="Hildebrand F."/>
            <person name="Pallen M.J."/>
        </authorList>
    </citation>
    <scope>NUCLEOTIDE SEQUENCE</scope>
    <source>
        <strain evidence="7">F6-686</strain>
    </source>
</reference>
<keyword evidence="3" id="KW-0418">Kinase</keyword>
<evidence type="ECO:0000256" key="2">
    <source>
        <dbReference type="ARBA" id="ARBA00022741"/>
    </source>
</evidence>
<keyword evidence="2" id="KW-0547">Nucleotide-binding</keyword>
<dbReference type="GO" id="GO:0006772">
    <property type="term" value="P:thiamine metabolic process"/>
    <property type="evidence" value="ECO:0007669"/>
    <property type="project" value="UniProtKB-UniRule"/>
</dbReference>
<accession>A0A9E2KQQ7</accession>
<organism evidence="7 8">
    <name type="scientific">Candidatus Lactobacillus pullistercoris</name>
    <dbReference type="NCBI Taxonomy" id="2838636"/>
    <lineage>
        <taxon>Bacteria</taxon>
        <taxon>Bacillati</taxon>
        <taxon>Bacillota</taxon>
        <taxon>Bacilli</taxon>
        <taxon>Lactobacillales</taxon>
        <taxon>Lactobacillaceae</taxon>
        <taxon>Lactobacillus</taxon>
    </lineage>
</organism>
<dbReference type="SMART" id="SM00983">
    <property type="entry name" value="TPK_B1_binding"/>
    <property type="match status" value="1"/>
</dbReference>
<gene>
    <name evidence="7" type="ORF">H9806_04820</name>
</gene>
<reference evidence="7" key="2">
    <citation type="submission" date="2021-04" db="EMBL/GenBank/DDBJ databases">
        <authorList>
            <person name="Gilroy R."/>
        </authorList>
    </citation>
    <scope>NUCLEOTIDE SEQUENCE</scope>
    <source>
        <strain evidence="7">F6-686</strain>
    </source>
</reference>
<dbReference type="InterPro" id="IPR053149">
    <property type="entry name" value="TPK"/>
</dbReference>
<keyword evidence="4" id="KW-0067">ATP-binding</keyword>
<sequence length="228" mass="26039">MKAYALLGGPVNLWPMNIKEVFKKAQNKGDVIVGVDRGSLLLEEMGIIPDLALGDFDSLKKGELSKIEKNVKDIRYSNPIKDYTDSELMIRTIFNEYHVDSLVILGATGGRIDHFLVNFFMILNPEIRKFAEKITILDRQNKIQFCDSGNFEIKRDHYFYYFGVAALETVKDLNIIGAKYSLNNFSSDYPRIFSSNEFKPDQDSFILKIGQGLVAVIFSKDINRFDNL</sequence>
<evidence type="ECO:0000256" key="4">
    <source>
        <dbReference type="ARBA" id="ARBA00022840"/>
    </source>
</evidence>
<dbReference type="EC" id="2.7.6.2" evidence="5"/>
<dbReference type="SUPFAM" id="SSF63999">
    <property type="entry name" value="Thiamin pyrophosphokinase, catalytic domain"/>
    <property type="match status" value="1"/>
</dbReference>
<evidence type="ECO:0000313" key="8">
    <source>
        <dbReference type="Proteomes" id="UP000823844"/>
    </source>
</evidence>
<dbReference type="CDD" id="cd07995">
    <property type="entry name" value="TPK"/>
    <property type="match status" value="1"/>
</dbReference>
<dbReference type="AlphaFoldDB" id="A0A9E2KQQ7"/>
<proteinExistence type="predicted"/>
<dbReference type="PANTHER" id="PTHR41299:SF1">
    <property type="entry name" value="THIAMINE PYROPHOSPHOKINASE"/>
    <property type="match status" value="1"/>
</dbReference>
<dbReference type="InterPro" id="IPR036759">
    <property type="entry name" value="TPK_catalytic_sf"/>
</dbReference>
<dbReference type="Pfam" id="PF04265">
    <property type="entry name" value="TPK_B1_binding"/>
    <property type="match status" value="1"/>
</dbReference>
<evidence type="ECO:0000256" key="3">
    <source>
        <dbReference type="ARBA" id="ARBA00022777"/>
    </source>
</evidence>
<dbReference type="GO" id="GO:0005524">
    <property type="term" value="F:ATP binding"/>
    <property type="evidence" value="ECO:0007669"/>
    <property type="project" value="UniProtKB-KW"/>
</dbReference>
<dbReference type="EMBL" id="JAHLFT010000065">
    <property type="protein sequence ID" value="MBU3828445.1"/>
    <property type="molecule type" value="Genomic_DNA"/>
</dbReference>
<dbReference type="GO" id="GO:0016301">
    <property type="term" value="F:kinase activity"/>
    <property type="evidence" value="ECO:0007669"/>
    <property type="project" value="UniProtKB-KW"/>
</dbReference>
<dbReference type="InterPro" id="IPR007373">
    <property type="entry name" value="Thiamin_PyroPKinase_B1-bd"/>
</dbReference>
<evidence type="ECO:0000313" key="7">
    <source>
        <dbReference type="EMBL" id="MBU3828445.1"/>
    </source>
</evidence>